<dbReference type="NCBIfam" id="TIGR01733">
    <property type="entry name" value="AA-adenyl-dom"/>
    <property type="match status" value="1"/>
</dbReference>
<evidence type="ECO:0000256" key="2">
    <source>
        <dbReference type="ARBA" id="ARBA00022450"/>
    </source>
</evidence>
<dbReference type="CDD" id="cd19531">
    <property type="entry name" value="LCL_NRPS-like"/>
    <property type="match status" value="1"/>
</dbReference>
<dbReference type="Pfam" id="PF00668">
    <property type="entry name" value="Condensation"/>
    <property type="match status" value="1"/>
</dbReference>
<dbReference type="RefSeq" id="WP_274042109.1">
    <property type="nucleotide sequence ID" value="NZ_JANCPR020000035.1"/>
</dbReference>
<evidence type="ECO:0000256" key="1">
    <source>
        <dbReference type="ARBA" id="ARBA00001957"/>
    </source>
</evidence>
<evidence type="ECO:0000313" key="6">
    <source>
        <dbReference type="Proteomes" id="UP001214441"/>
    </source>
</evidence>
<dbReference type="InterPro" id="IPR009081">
    <property type="entry name" value="PP-bd_ACP"/>
</dbReference>
<dbReference type="SMART" id="SM00823">
    <property type="entry name" value="PKS_PP"/>
    <property type="match status" value="1"/>
</dbReference>
<comment type="cofactor">
    <cofactor evidence="1">
        <name>pantetheine 4'-phosphate</name>
        <dbReference type="ChEBI" id="CHEBI:47942"/>
    </cofactor>
</comment>
<accession>A0ABT7A3U4</accession>
<dbReference type="SUPFAM" id="SSF52777">
    <property type="entry name" value="CoA-dependent acyltransferases"/>
    <property type="match status" value="2"/>
</dbReference>
<keyword evidence="3" id="KW-0597">Phosphoprotein</keyword>
<dbReference type="Gene3D" id="3.40.50.980">
    <property type="match status" value="2"/>
</dbReference>
<dbReference type="Gene3D" id="2.30.38.10">
    <property type="entry name" value="Luciferase, Domain 3"/>
    <property type="match status" value="1"/>
</dbReference>
<dbReference type="SUPFAM" id="SSF47336">
    <property type="entry name" value="ACP-like"/>
    <property type="match status" value="1"/>
</dbReference>
<dbReference type="CDD" id="cd05930">
    <property type="entry name" value="A_NRPS"/>
    <property type="match status" value="1"/>
</dbReference>
<reference evidence="5 6" key="1">
    <citation type="submission" date="2023-05" db="EMBL/GenBank/DDBJ databases">
        <title>Streptantibioticus silvisoli sp. nov., acidotolerant actinomycetes 1 from pine litter.</title>
        <authorList>
            <person name="Swiecimska M."/>
            <person name="Golinska P."/>
            <person name="Sangal V."/>
            <person name="Wachnowicz B."/>
            <person name="Goodfellow M."/>
        </authorList>
    </citation>
    <scope>NUCLEOTIDE SEQUENCE [LARGE SCALE GENOMIC DNA]</scope>
    <source>
        <strain evidence="5 6">DSM 42109</strain>
    </source>
</reference>
<dbReference type="PROSITE" id="PS00012">
    <property type="entry name" value="PHOSPHOPANTETHEINE"/>
    <property type="match status" value="1"/>
</dbReference>
<keyword evidence="6" id="KW-1185">Reference proteome</keyword>
<dbReference type="Pfam" id="PF13193">
    <property type="entry name" value="AMP-binding_C"/>
    <property type="match status" value="1"/>
</dbReference>
<dbReference type="Gene3D" id="1.10.1200.10">
    <property type="entry name" value="ACP-like"/>
    <property type="match status" value="1"/>
</dbReference>
<comment type="caution">
    <text evidence="5">The sequence shown here is derived from an EMBL/GenBank/DDBJ whole genome shotgun (WGS) entry which is preliminary data.</text>
</comment>
<gene>
    <name evidence="5" type="ORF">NMN56_029505</name>
</gene>
<dbReference type="InterPro" id="IPR020806">
    <property type="entry name" value="PKS_PP-bd"/>
</dbReference>
<dbReference type="Pfam" id="PF00550">
    <property type="entry name" value="PP-binding"/>
    <property type="match status" value="1"/>
</dbReference>
<evidence type="ECO:0000313" key="5">
    <source>
        <dbReference type="EMBL" id="MDJ1136013.1"/>
    </source>
</evidence>
<evidence type="ECO:0000256" key="3">
    <source>
        <dbReference type="ARBA" id="ARBA00022553"/>
    </source>
</evidence>
<dbReference type="InterPro" id="IPR001242">
    <property type="entry name" value="Condensation_dom"/>
</dbReference>
<organism evidence="5 6">
    <name type="scientific">Streptomyces iconiensis</name>
    <dbReference type="NCBI Taxonomy" id="1384038"/>
    <lineage>
        <taxon>Bacteria</taxon>
        <taxon>Bacillati</taxon>
        <taxon>Actinomycetota</taxon>
        <taxon>Actinomycetes</taxon>
        <taxon>Kitasatosporales</taxon>
        <taxon>Streptomycetaceae</taxon>
        <taxon>Streptomyces</taxon>
    </lineage>
</organism>
<evidence type="ECO:0000259" key="4">
    <source>
        <dbReference type="PROSITE" id="PS50075"/>
    </source>
</evidence>
<dbReference type="InterPro" id="IPR000873">
    <property type="entry name" value="AMP-dep_synth/lig_dom"/>
</dbReference>
<dbReference type="SUPFAM" id="SSF56801">
    <property type="entry name" value="Acetyl-CoA synthetase-like"/>
    <property type="match status" value="1"/>
</dbReference>
<dbReference type="PROSITE" id="PS50075">
    <property type="entry name" value="CARRIER"/>
    <property type="match status" value="1"/>
</dbReference>
<feature type="domain" description="Carrier" evidence="4">
    <location>
        <begin position="983"/>
        <end position="1058"/>
    </location>
</feature>
<dbReference type="InterPro" id="IPR006162">
    <property type="entry name" value="Ppantetheine_attach_site"/>
</dbReference>
<dbReference type="InterPro" id="IPR045851">
    <property type="entry name" value="AMP-bd_C_sf"/>
</dbReference>
<dbReference type="PANTHER" id="PTHR45527">
    <property type="entry name" value="NONRIBOSOMAL PEPTIDE SYNTHETASE"/>
    <property type="match status" value="1"/>
</dbReference>
<dbReference type="Gene3D" id="3.30.559.30">
    <property type="entry name" value="Nonribosomal peptide synthetase, condensation domain"/>
    <property type="match status" value="1"/>
</dbReference>
<sequence>MSDEKTGAGQSVVAAEASEEQRRLLLLEQLAGDTALYNVHFGFRWHGEVSAGLLEAALAAVVARHEVLRTTFRSLEGEPQQIIAERGTARLVRTVREGVPEEERPHEALRLAGAHARAPFDLARGPLLRAELVSFAADDHAFLLTLHHTVFDGWSAGVLFDELSELYAAGAEDRQARLEPLPLQYSDFGDWQRELLESGAWDGQSDYWARRLGEAPAAAELPADRARPAKRSFQGELVELALPAAVGSAVDAVCRSHRCTRFGVLFAAFAALLHRFTGADDLVVGTVDAGRGRPELEPLIGLFTNTLALRVPVRGTESFAELLDTVRTCVAEAQSHRDVPFARVVRRVSPARSHSHNPLFPFMFDVQPGGADRLRLPGVRSAPLRVRDRRVSLFDLSLSVETGTEGTRLVAEFATDLFDRATVTQLLGSYRTLLAALLAAPDRAVGEVPLLTPELRTALLVRHERAVGTPQVPPVTELLARRLREGGAAPAVIGADGAALSYARLDIWSAAVASALTRAGTAPGDTVALYLPRSAGAVAAILGTLRAGASYLPLDPAQPRSRTEAILAAARPAAVLAPHGALDGLDTGTAVPVALPPERGEAPSGPVPWYSAHRDALAYTLFTSGSTGTPKGVMVTRGGLDTYVAADLDVYRLTPADRVLMFTELTFDVSAEELFPALAAGAALVLRTPLMLETPADFFAECDRLGVTVTHLPTAWFHQLAAGLDDGVRPSAALRAMAIGGEAPGPAQVAQWRAAVPDMLLTNVYGPTETTIVATLATLAGGQGQPHTGDRVPLGEPLPGVSCHVLDGHLEPVPPGAVGELHIGGAGLARGYLADPARTAASFVPHPFAAGQRLYRTGDLVRRCADGGLEYRGRTDQQVKIRGYRVEPGEVEAALLAIPGVVAAVVVPHPDRTSLVAYAVPAPGAQLPAAAELSDALANTVPSYLVPSAFVELPEIPLTPHHKVDVAALPAPPARPAAAPRAAPAEGAERAVAAVWQQVLGVPALSRHDDFFALGGHSLLATQVISRLRREFGTSARLSLLFERPVLADFAAGLDHASAPSGPAAPALVPRTALTAHPADATAELTAGLSAEEITALLGTTGTPFEGRKGRGQG</sequence>
<dbReference type="Gene3D" id="3.30.300.30">
    <property type="match status" value="1"/>
</dbReference>
<dbReference type="InterPro" id="IPR036736">
    <property type="entry name" value="ACP-like_sf"/>
</dbReference>
<dbReference type="PANTHER" id="PTHR45527:SF1">
    <property type="entry name" value="FATTY ACID SYNTHASE"/>
    <property type="match status" value="1"/>
</dbReference>
<keyword evidence="2" id="KW-0596">Phosphopantetheine</keyword>
<protein>
    <submittedName>
        <fullName evidence="5">Amino acid adenylation domain-containing protein</fullName>
    </submittedName>
</protein>
<dbReference type="Gene3D" id="3.30.559.10">
    <property type="entry name" value="Chloramphenicol acetyltransferase-like domain"/>
    <property type="match status" value="1"/>
</dbReference>
<dbReference type="Pfam" id="PF00501">
    <property type="entry name" value="AMP-binding"/>
    <property type="match status" value="1"/>
</dbReference>
<dbReference type="Proteomes" id="UP001214441">
    <property type="component" value="Unassembled WGS sequence"/>
</dbReference>
<dbReference type="InterPro" id="IPR010071">
    <property type="entry name" value="AA_adenyl_dom"/>
</dbReference>
<proteinExistence type="predicted"/>
<dbReference type="InterPro" id="IPR023213">
    <property type="entry name" value="CAT-like_dom_sf"/>
</dbReference>
<dbReference type="InterPro" id="IPR025110">
    <property type="entry name" value="AMP-bd_C"/>
</dbReference>
<name>A0ABT7A3U4_9ACTN</name>
<dbReference type="EMBL" id="JANCPR020000035">
    <property type="protein sequence ID" value="MDJ1136013.1"/>
    <property type="molecule type" value="Genomic_DNA"/>
</dbReference>